<evidence type="ECO:0000313" key="3">
    <source>
        <dbReference type="EMBL" id="CAF1549468.1"/>
    </source>
</evidence>
<dbReference type="Proteomes" id="UP000663866">
    <property type="component" value="Unassembled WGS sequence"/>
</dbReference>
<proteinExistence type="predicted"/>
<evidence type="ECO:0000313" key="5">
    <source>
        <dbReference type="EMBL" id="CAF2252344.1"/>
    </source>
</evidence>
<evidence type="ECO:0000313" key="4">
    <source>
        <dbReference type="EMBL" id="CAF2100624.1"/>
    </source>
</evidence>
<feature type="compositionally biased region" description="Basic and acidic residues" evidence="1">
    <location>
        <begin position="8"/>
        <end position="22"/>
    </location>
</feature>
<evidence type="ECO:0000313" key="7">
    <source>
        <dbReference type="EMBL" id="CAF4189136.1"/>
    </source>
</evidence>
<evidence type="ECO:0000313" key="9">
    <source>
        <dbReference type="Proteomes" id="UP000663856"/>
    </source>
</evidence>
<comment type="caution">
    <text evidence="4">The sequence shown here is derived from an EMBL/GenBank/DDBJ whole genome shotgun (WGS) entry which is preliminary data.</text>
</comment>
<dbReference type="EMBL" id="CAJNOV010014432">
    <property type="protein sequence ID" value="CAF1549468.1"/>
    <property type="molecule type" value="Genomic_DNA"/>
</dbReference>
<evidence type="ECO:0000313" key="8">
    <source>
        <dbReference type="EMBL" id="CAF4285083.1"/>
    </source>
</evidence>
<dbReference type="Proteomes" id="UP000663834">
    <property type="component" value="Unassembled WGS sequence"/>
</dbReference>
<dbReference type="EMBL" id="CAJOBG010006509">
    <property type="protein sequence ID" value="CAF4189136.1"/>
    <property type="molecule type" value="Genomic_DNA"/>
</dbReference>
<protein>
    <submittedName>
        <fullName evidence="4">Uncharacterized protein</fullName>
    </submittedName>
</protein>
<gene>
    <name evidence="6" type="ORF">BYL167_LOCUS10308</name>
    <name evidence="3" type="ORF">CJN711_LOCUS30298</name>
    <name evidence="2" type="ORF">KQP761_LOCUS13049</name>
    <name evidence="7" type="ORF">OVN521_LOCUS25734</name>
    <name evidence="8" type="ORF">UXM345_LOCUS32558</name>
    <name evidence="4" type="ORF">WKI299_LOCUS20152</name>
    <name evidence="5" type="ORF">XDN619_LOCUS35448</name>
</gene>
<dbReference type="EMBL" id="CAJOBH010003088">
    <property type="protein sequence ID" value="CAF3937045.1"/>
    <property type="molecule type" value="Genomic_DNA"/>
</dbReference>
<dbReference type="EMBL" id="CAJOBF010010025">
    <property type="protein sequence ID" value="CAF4285083.1"/>
    <property type="molecule type" value="Genomic_DNA"/>
</dbReference>
<reference evidence="4" key="1">
    <citation type="submission" date="2021-02" db="EMBL/GenBank/DDBJ databases">
        <authorList>
            <person name="Nowell W R."/>
        </authorList>
    </citation>
    <scope>NUCLEOTIDE SEQUENCE</scope>
</reference>
<evidence type="ECO:0000313" key="6">
    <source>
        <dbReference type="EMBL" id="CAF3937045.1"/>
    </source>
</evidence>
<dbReference type="Proteomes" id="UP000663856">
    <property type="component" value="Unassembled WGS sequence"/>
</dbReference>
<accession>A0A816TKD9</accession>
<keyword evidence="10" id="KW-1185">Reference proteome</keyword>
<name>A0A816TKD9_9BILA</name>
<organism evidence="4 9">
    <name type="scientific">Rotaria magnacalcarata</name>
    <dbReference type="NCBI Taxonomy" id="392030"/>
    <lineage>
        <taxon>Eukaryota</taxon>
        <taxon>Metazoa</taxon>
        <taxon>Spiralia</taxon>
        <taxon>Gnathifera</taxon>
        <taxon>Rotifera</taxon>
        <taxon>Eurotatoria</taxon>
        <taxon>Bdelloidea</taxon>
        <taxon>Philodinida</taxon>
        <taxon>Philodinidae</taxon>
        <taxon>Rotaria</taxon>
    </lineage>
</organism>
<sequence length="126" mass="15128">MSSDEQNEEKKPRSIRYTEKIEEPVPAHNPPILYKPLKPRDLFEKYRDEITSKVYKVWPKVEKDFTLEPFQATFYYYDYGGQYTFICDLPDGRPTYITITESFEKEDEELANDETERRRRVIISVS</sequence>
<feature type="region of interest" description="Disordered" evidence="1">
    <location>
        <begin position="1"/>
        <end position="22"/>
    </location>
</feature>
<evidence type="ECO:0000313" key="2">
    <source>
        <dbReference type="EMBL" id="CAF1471180.1"/>
    </source>
</evidence>
<dbReference type="Proteomes" id="UP000663842">
    <property type="component" value="Unassembled WGS sequence"/>
</dbReference>
<dbReference type="Proteomes" id="UP000681967">
    <property type="component" value="Unassembled WGS sequence"/>
</dbReference>
<dbReference type="OrthoDB" id="9975183at2759"/>
<dbReference type="Proteomes" id="UP000663855">
    <property type="component" value="Unassembled WGS sequence"/>
</dbReference>
<evidence type="ECO:0000313" key="10">
    <source>
        <dbReference type="Proteomes" id="UP000663866"/>
    </source>
</evidence>
<dbReference type="Proteomes" id="UP000663887">
    <property type="component" value="Unassembled WGS sequence"/>
</dbReference>
<dbReference type="EMBL" id="CAJNRF010008341">
    <property type="protein sequence ID" value="CAF2100624.1"/>
    <property type="molecule type" value="Genomic_DNA"/>
</dbReference>
<dbReference type="AlphaFoldDB" id="A0A816TKD9"/>
<evidence type="ECO:0000256" key="1">
    <source>
        <dbReference type="SAM" id="MobiDB-lite"/>
    </source>
</evidence>
<dbReference type="EMBL" id="CAJNOW010006022">
    <property type="protein sequence ID" value="CAF1471180.1"/>
    <property type="molecule type" value="Genomic_DNA"/>
</dbReference>
<dbReference type="EMBL" id="CAJNRG010018196">
    <property type="protein sequence ID" value="CAF2252344.1"/>
    <property type="molecule type" value="Genomic_DNA"/>
</dbReference>